<accession>A0A1E8DZE9</accession>
<dbReference type="AlphaFoldDB" id="A0A1E8DZE9"/>
<dbReference type="STRING" id="202956.BJN41_12500"/>
<name>A0A1E8DZE9_9GAMM</name>
<evidence type="ECO:0000313" key="3">
    <source>
        <dbReference type="Proteomes" id="UP000186931"/>
    </source>
</evidence>
<comment type="caution">
    <text evidence="2">The sequence shown here is derived from an EMBL/GenBank/DDBJ whole genome shotgun (WGS) entry which is preliminary data.</text>
</comment>
<reference evidence="2 3" key="1">
    <citation type="submission" date="2016-10" db="EMBL/GenBank/DDBJ databases">
        <title>Genome of airborne Acinetobacter sp. 5-2Ac02 in the hospital environment: Species near to Acinetobacter towneri.</title>
        <authorList>
            <person name="Barbosa B."/>
            <person name="Fernandez-Garcia L."/>
            <person name="Gato E."/>
            <person name="Leao R."/>
            <person name="Albano R."/>
            <person name="Fernandez B."/>
            <person name="Fernandez-Cuenca F."/>
            <person name="Marques E."/>
            <person name="Tomas M."/>
        </authorList>
    </citation>
    <scope>NUCLEOTIDE SEQUENCE [LARGE SCALE GENOMIC DNA]</scope>
    <source>
        <strain evidence="2 3">5-2Ac02</strain>
    </source>
</reference>
<organism evidence="2 3">
    <name type="scientific">Acinetobacter towneri</name>
    <dbReference type="NCBI Taxonomy" id="202956"/>
    <lineage>
        <taxon>Bacteria</taxon>
        <taxon>Pseudomonadati</taxon>
        <taxon>Pseudomonadota</taxon>
        <taxon>Gammaproteobacteria</taxon>
        <taxon>Moraxellales</taxon>
        <taxon>Moraxellaceae</taxon>
        <taxon>Acinetobacter</taxon>
    </lineage>
</organism>
<keyword evidence="1" id="KW-1133">Transmembrane helix</keyword>
<dbReference type="Proteomes" id="UP000186931">
    <property type="component" value="Unassembled WGS sequence"/>
</dbReference>
<sequence length="149" mass="16797">MENTGIWVAVAIIIFVMGSIFGLRVSPREKALGLMREKARKMGLHPRLVVAPDWTKIPKATESRASMVAYYSVLIADARLPLMRALVKDQKLELLHGDDKFQDLPIALKGIYAIDMQANCVGIYWNEEADLRATQLDEMKAFLHSLAER</sequence>
<keyword evidence="1" id="KW-0812">Transmembrane</keyword>
<evidence type="ECO:0000256" key="1">
    <source>
        <dbReference type="SAM" id="Phobius"/>
    </source>
</evidence>
<dbReference type="EMBL" id="MKQS01000025">
    <property type="protein sequence ID" value="OFE42792.1"/>
    <property type="molecule type" value="Genomic_DNA"/>
</dbReference>
<evidence type="ECO:0000313" key="2">
    <source>
        <dbReference type="EMBL" id="OFE42792.1"/>
    </source>
</evidence>
<keyword evidence="1" id="KW-0472">Membrane</keyword>
<dbReference type="eggNOG" id="ENOG5032TPZ">
    <property type="taxonomic scope" value="Bacteria"/>
</dbReference>
<feature type="transmembrane region" description="Helical" evidence="1">
    <location>
        <begin position="6"/>
        <end position="26"/>
    </location>
</feature>
<dbReference type="RefSeq" id="WP_070155373.1">
    <property type="nucleotide sequence ID" value="NZ_MKQS01000025.1"/>
</dbReference>
<proteinExistence type="predicted"/>
<protein>
    <recommendedName>
        <fullName evidence="4">Ammonium transporter</fullName>
    </recommendedName>
</protein>
<evidence type="ECO:0008006" key="4">
    <source>
        <dbReference type="Google" id="ProtNLM"/>
    </source>
</evidence>
<gene>
    <name evidence="2" type="ORF">BJN41_12500</name>
</gene>